<evidence type="ECO:0000256" key="1">
    <source>
        <dbReference type="SAM" id="MobiDB-lite"/>
    </source>
</evidence>
<comment type="caution">
    <text evidence="2">The sequence shown here is derived from an EMBL/GenBank/DDBJ whole genome shotgun (WGS) entry which is preliminary data.</text>
</comment>
<gene>
    <name evidence="2" type="ORF">QBC36DRAFT_319135</name>
</gene>
<name>A0AAN7ABD3_9PEZI</name>
<dbReference type="Proteomes" id="UP001302321">
    <property type="component" value="Unassembled WGS sequence"/>
</dbReference>
<evidence type="ECO:0000313" key="3">
    <source>
        <dbReference type="Proteomes" id="UP001302321"/>
    </source>
</evidence>
<reference evidence="2" key="1">
    <citation type="journal article" date="2023" name="Mol. Phylogenet. Evol.">
        <title>Genome-scale phylogeny and comparative genomics of the fungal order Sordariales.</title>
        <authorList>
            <person name="Hensen N."/>
            <person name="Bonometti L."/>
            <person name="Westerberg I."/>
            <person name="Brannstrom I.O."/>
            <person name="Guillou S."/>
            <person name="Cros-Aarteil S."/>
            <person name="Calhoun S."/>
            <person name="Haridas S."/>
            <person name="Kuo A."/>
            <person name="Mondo S."/>
            <person name="Pangilinan J."/>
            <person name="Riley R."/>
            <person name="LaButti K."/>
            <person name="Andreopoulos B."/>
            <person name="Lipzen A."/>
            <person name="Chen C."/>
            <person name="Yan M."/>
            <person name="Daum C."/>
            <person name="Ng V."/>
            <person name="Clum A."/>
            <person name="Steindorff A."/>
            <person name="Ohm R.A."/>
            <person name="Martin F."/>
            <person name="Silar P."/>
            <person name="Natvig D.O."/>
            <person name="Lalanne C."/>
            <person name="Gautier V."/>
            <person name="Ament-Velasquez S.L."/>
            <person name="Kruys A."/>
            <person name="Hutchinson M.I."/>
            <person name="Powell A.J."/>
            <person name="Barry K."/>
            <person name="Miller A.N."/>
            <person name="Grigoriev I.V."/>
            <person name="Debuchy R."/>
            <person name="Gladieux P."/>
            <person name="Hiltunen Thoren M."/>
            <person name="Johannesson H."/>
        </authorList>
    </citation>
    <scope>NUCLEOTIDE SEQUENCE</scope>
    <source>
        <strain evidence="2">CBS 892.96</strain>
    </source>
</reference>
<keyword evidence="3" id="KW-1185">Reference proteome</keyword>
<reference evidence="2" key="2">
    <citation type="submission" date="2023-05" db="EMBL/GenBank/DDBJ databases">
        <authorList>
            <consortium name="Lawrence Berkeley National Laboratory"/>
            <person name="Steindorff A."/>
            <person name="Hensen N."/>
            <person name="Bonometti L."/>
            <person name="Westerberg I."/>
            <person name="Brannstrom I.O."/>
            <person name="Guillou S."/>
            <person name="Cros-Aarteil S."/>
            <person name="Calhoun S."/>
            <person name="Haridas S."/>
            <person name="Kuo A."/>
            <person name="Mondo S."/>
            <person name="Pangilinan J."/>
            <person name="Riley R."/>
            <person name="Labutti K."/>
            <person name="Andreopoulos B."/>
            <person name="Lipzen A."/>
            <person name="Chen C."/>
            <person name="Yanf M."/>
            <person name="Daum C."/>
            <person name="Ng V."/>
            <person name="Clum A."/>
            <person name="Ohm R."/>
            <person name="Martin F."/>
            <person name="Silar P."/>
            <person name="Natvig D."/>
            <person name="Lalanne C."/>
            <person name="Gautier V."/>
            <person name="Ament-Velasquez S.L."/>
            <person name="Kruys A."/>
            <person name="Hutchinson M.I."/>
            <person name="Powell A.J."/>
            <person name="Barry K."/>
            <person name="Miller A.N."/>
            <person name="Grigoriev I.V."/>
            <person name="Debuchy R."/>
            <person name="Gladieux P."/>
            <person name="Thoren M.H."/>
            <person name="Johannesson H."/>
        </authorList>
    </citation>
    <scope>NUCLEOTIDE SEQUENCE</scope>
    <source>
        <strain evidence="2">CBS 892.96</strain>
    </source>
</reference>
<feature type="region of interest" description="Disordered" evidence="1">
    <location>
        <begin position="84"/>
        <end position="120"/>
    </location>
</feature>
<accession>A0AAN7ABD3</accession>
<evidence type="ECO:0000313" key="2">
    <source>
        <dbReference type="EMBL" id="KAK4180998.1"/>
    </source>
</evidence>
<dbReference type="AlphaFoldDB" id="A0AAN7ABD3"/>
<feature type="compositionally biased region" description="Low complexity" evidence="1">
    <location>
        <begin position="14"/>
        <end position="23"/>
    </location>
</feature>
<feature type="region of interest" description="Disordered" evidence="1">
    <location>
        <begin position="1"/>
        <end position="23"/>
    </location>
</feature>
<feature type="compositionally biased region" description="Low complexity" evidence="1">
    <location>
        <begin position="99"/>
        <end position="112"/>
    </location>
</feature>
<dbReference type="EMBL" id="MU866092">
    <property type="protein sequence ID" value="KAK4180998.1"/>
    <property type="molecule type" value="Genomic_DNA"/>
</dbReference>
<sequence length="244" mass="26239">MVVKRKRSDSQLNSFSSALASPPRASSFNFDAVCAMDTARRGFFSPRLPTSSHMPGRTMKRFRDNRPSEEIIHQHTLNLLFSAQQQQYHQHQSPPPPQVQVTEPTPTPVSSQGHPDQHQRSLHSFWKLPTRAAAAPSSSHSSLASSPSPVAMPTSFLTRASTTCDDCGVGLGRSGASGDQYETMMDVDGGAEAEEHMCGACGKSICFSCSVSNLGEHRRCLTCAGRGDWGTANGSGWTQGVGVC</sequence>
<protein>
    <submittedName>
        <fullName evidence="2">Uncharacterized protein</fullName>
    </submittedName>
</protein>
<organism evidence="2 3">
    <name type="scientific">Triangularia setosa</name>
    <dbReference type="NCBI Taxonomy" id="2587417"/>
    <lineage>
        <taxon>Eukaryota</taxon>
        <taxon>Fungi</taxon>
        <taxon>Dikarya</taxon>
        <taxon>Ascomycota</taxon>
        <taxon>Pezizomycotina</taxon>
        <taxon>Sordariomycetes</taxon>
        <taxon>Sordariomycetidae</taxon>
        <taxon>Sordariales</taxon>
        <taxon>Podosporaceae</taxon>
        <taxon>Triangularia</taxon>
    </lineage>
</organism>
<proteinExistence type="predicted"/>